<dbReference type="InterPro" id="IPR043460">
    <property type="entry name" value="MEDAG/TEX26"/>
</dbReference>
<dbReference type="KEGG" id="tad:TRIADDRAFT_60001"/>
<dbReference type="GO" id="GO:0005737">
    <property type="term" value="C:cytoplasm"/>
    <property type="evidence" value="ECO:0000318"/>
    <property type="project" value="GO_Central"/>
</dbReference>
<dbReference type="CTD" id="6757302"/>
<gene>
    <name evidence="2" type="ORF">TRIADDRAFT_60001</name>
</gene>
<reference evidence="2 3" key="1">
    <citation type="journal article" date="2008" name="Nature">
        <title>The Trichoplax genome and the nature of placozoans.</title>
        <authorList>
            <person name="Srivastava M."/>
            <person name="Begovic E."/>
            <person name="Chapman J."/>
            <person name="Putnam N.H."/>
            <person name="Hellsten U."/>
            <person name="Kawashima T."/>
            <person name="Kuo A."/>
            <person name="Mitros T."/>
            <person name="Salamov A."/>
            <person name="Carpenter M.L."/>
            <person name="Signorovitch A.Y."/>
            <person name="Moreno M.A."/>
            <person name="Kamm K."/>
            <person name="Grimwood J."/>
            <person name="Schmutz J."/>
            <person name="Shapiro H."/>
            <person name="Grigoriev I.V."/>
            <person name="Buss L.W."/>
            <person name="Schierwater B."/>
            <person name="Dellaporta S.L."/>
            <person name="Rokhsar D.S."/>
        </authorList>
    </citation>
    <scope>NUCLEOTIDE SEQUENCE [LARGE SCALE GENOMIC DNA]</scope>
    <source>
        <strain evidence="2 3">Grell-BS-1999</strain>
    </source>
</reference>
<dbReference type="InParanoid" id="B3S714"/>
<name>B3S714_TRIAD</name>
<accession>B3S714</accession>
<dbReference type="EMBL" id="DS985253">
    <property type="protein sequence ID" value="EDV21406.1"/>
    <property type="molecule type" value="Genomic_DNA"/>
</dbReference>
<dbReference type="Proteomes" id="UP000009022">
    <property type="component" value="Unassembled WGS sequence"/>
</dbReference>
<evidence type="ECO:0000313" key="3">
    <source>
        <dbReference type="Proteomes" id="UP000009022"/>
    </source>
</evidence>
<keyword evidence="3" id="KW-1185">Reference proteome</keyword>
<dbReference type="PANTHER" id="PTHR33769">
    <property type="entry name" value="TESTIS-EXPRESSED PROTEIN 26 ISOFORM X3"/>
    <property type="match status" value="1"/>
</dbReference>
<evidence type="ECO:0000313" key="2">
    <source>
        <dbReference type="EMBL" id="EDV21406.1"/>
    </source>
</evidence>
<evidence type="ECO:0000256" key="1">
    <source>
        <dbReference type="SAM" id="MobiDB-lite"/>
    </source>
</evidence>
<dbReference type="RefSeq" id="XP_002116006.1">
    <property type="nucleotide sequence ID" value="XM_002115970.1"/>
</dbReference>
<proteinExistence type="predicted"/>
<dbReference type="GeneID" id="6757302"/>
<feature type="region of interest" description="Disordered" evidence="1">
    <location>
        <begin position="1"/>
        <end position="21"/>
    </location>
</feature>
<organism evidence="2 3">
    <name type="scientific">Trichoplax adhaerens</name>
    <name type="common">Trichoplax reptans</name>
    <dbReference type="NCBI Taxonomy" id="10228"/>
    <lineage>
        <taxon>Eukaryota</taxon>
        <taxon>Metazoa</taxon>
        <taxon>Placozoa</taxon>
        <taxon>Uniplacotomia</taxon>
        <taxon>Trichoplacea</taxon>
        <taxon>Trichoplacidae</taxon>
        <taxon>Trichoplax</taxon>
    </lineage>
</organism>
<dbReference type="PANTHER" id="PTHR33769:SF2">
    <property type="entry name" value="TESTIS-EXPRESSED PROTEIN 26"/>
    <property type="match status" value="1"/>
</dbReference>
<sequence length="291" mass="33814">MAASTASYHRRQSRRDAKEVINRPKVELNEYILSEKLKDRLQQLHSNAPENHKRIFKEYIDEFEDRQRTGSRKSSAAPFSKAITSHRLDFKYQFQPPANIQKPKHSQMLPSSNAEVDKTLGKTVYEVEHEQVAKFTPRKLEPLKTSSTKNNPHPLKPFMDWQLKPNVEDGQQSPLIEQSLYEMVQRDKNQSTYRKDFTPSMPDMQRLASARKMISSRQPKYDEDTWKSITNATFKYNKLDQSLLNPVTRFGSNPHIKNYAVGISKGFELHLAYLNDVYKGVIKGMIVERLA</sequence>
<dbReference type="AlphaFoldDB" id="B3S714"/>
<protein>
    <submittedName>
        <fullName evidence="2">Uncharacterized protein</fullName>
    </submittedName>
</protein>
<dbReference type="HOGENOM" id="CLU_957550_0_0_1"/>